<sequence>MPHRIARPTTARAALAVGALAGALVLVPTVAQAAPAVSHGTSATSAAAHGSVDPATSLRRGDGCIWGPPGDIGAAADRARSDDGSSTPPRIHC</sequence>
<feature type="compositionally biased region" description="Low complexity" evidence="1">
    <location>
        <begin position="67"/>
        <end position="76"/>
    </location>
</feature>
<dbReference type="EMBL" id="MDJW01000008">
    <property type="protein sequence ID" value="OUE20603.1"/>
    <property type="molecule type" value="Genomic_DNA"/>
</dbReference>
<feature type="chain" id="PRO_5012784128" evidence="2">
    <location>
        <begin position="34"/>
        <end position="93"/>
    </location>
</feature>
<feature type="region of interest" description="Disordered" evidence="1">
    <location>
        <begin position="35"/>
        <end position="93"/>
    </location>
</feature>
<evidence type="ECO:0000256" key="2">
    <source>
        <dbReference type="SAM" id="SignalP"/>
    </source>
</evidence>
<evidence type="ECO:0000313" key="4">
    <source>
        <dbReference type="Proteomes" id="UP000194837"/>
    </source>
</evidence>
<dbReference type="RefSeq" id="WP_086521193.1">
    <property type="nucleotide sequence ID" value="NZ_MDJW01000008.1"/>
</dbReference>
<protein>
    <submittedName>
        <fullName evidence="3">Uncharacterized protein</fullName>
    </submittedName>
</protein>
<feature type="compositionally biased region" description="Low complexity" evidence="1">
    <location>
        <begin position="35"/>
        <end position="52"/>
    </location>
</feature>
<dbReference type="AlphaFoldDB" id="A0A251Y930"/>
<name>A0A251Y930_9MICO</name>
<evidence type="ECO:0000256" key="1">
    <source>
        <dbReference type="SAM" id="MobiDB-lite"/>
    </source>
</evidence>
<organism evidence="3 4">
    <name type="scientific">Clavibacter michiganensis</name>
    <dbReference type="NCBI Taxonomy" id="28447"/>
    <lineage>
        <taxon>Bacteria</taxon>
        <taxon>Bacillati</taxon>
        <taxon>Actinomycetota</taxon>
        <taxon>Actinomycetes</taxon>
        <taxon>Micrococcales</taxon>
        <taxon>Microbacteriaceae</taxon>
        <taxon>Clavibacter</taxon>
    </lineage>
</organism>
<proteinExistence type="predicted"/>
<comment type="caution">
    <text evidence="3">The sequence shown here is derived from an EMBL/GenBank/DDBJ whole genome shotgun (WGS) entry which is preliminary data.</text>
</comment>
<reference evidence="3 4" key="1">
    <citation type="submission" date="2016-08" db="EMBL/GenBank/DDBJ databases">
        <title>Genome sequence of Clavibacter michiganensis spp strain CFBP7494.</title>
        <authorList>
            <person name="Thapa S.P."/>
            <person name="Coaker G."/>
            <person name="Jacques M.-A."/>
        </authorList>
    </citation>
    <scope>NUCLEOTIDE SEQUENCE [LARGE SCALE GENOMIC DNA]</scope>
    <source>
        <strain evidence="3">CFBP7494</strain>
    </source>
</reference>
<feature type="signal peptide" evidence="2">
    <location>
        <begin position="1"/>
        <end position="33"/>
    </location>
</feature>
<evidence type="ECO:0000313" key="3">
    <source>
        <dbReference type="EMBL" id="OUE20603.1"/>
    </source>
</evidence>
<dbReference type="Proteomes" id="UP000194837">
    <property type="component" value="Unassembled WGS sequence"/>
</dbReference>
<gene>
    <name evidence="3" type="ORF">BFL34_01421</name>
</gene>
<keyword evidence="2" id="KW-0732">Signal</keyword>
<accession>A0A251Y930</accession>